<keyword evidence="3" id="KW-1185">Reference proteome</keyword>
<dbReference type="EMBL" id="QBUD01000009">
    <property type="protein sequence ID" value="PUB12701.1"/>
    <property type="molecule type" value="Genomic_DNA"/>
</dbReference>
<gene>
    <name evidence="2" type="ORF">C8N45_1099</name>
</gene>
<accession>A0A2T6KCK4</accession>
<organism evidence="2 3">
    <name type="scientific">Yoonia sediminilitoris</name>
    <dbReference type="NCBI Taxonomy" id="1286148"/>
    <lineage>
        <taxon>Bacteria</taxon>
        <taxon>Pseudomonadati</taxon>
        <taxon>Pseudomonadota</taxon>
        <taxon>Alphaproteobacteria</taxon>
        <taxon>Rhodobacterales</taxon>
        <taxon>Paracoccaceae</taxon>
        <taxon>Yoonia</taxon>
    </lineage>
</organism>
<evidence type="ECO:0000313" key="2">
    <source>
        <dbReference type="EMBL" id="PUB12701.1"/>
    </source>
</evidence>
<dbReference type="Gene3D" id="3.40.630.30">
    <property type="match status" value="1"/>
</dbReference>
<comment type="caution">
    <text evidence="2">The sequence shown here is derived from an EMBL/GenBank/DDBJ whole genome shotgun (WGS) entry which is preliminary data.</text>
</comment>
<protein>
    <submittedName>
        <fullName evidence="2">RimJ/RimL family protein N-acetyltransferase</fullName>
    </submittedName>
</protein>
<dbReference type="Pfam" id="PF13302">
    <property type="entry name" value="Acetyltransf_3"/>
    <property type="match status" value="1"/>
</dbReference>
<sequence>MTLLTLRTQRLVLRAPVPQDAAVIASALNNLNISRWLAVVPYPYTQEDADWFIAEVSAGRLRARLIWQGDQFIGAIGIDDSLGYWLAEHAWGRGYATEAAKAVLTDFFADPEQIAITASHMTANTPSAHLLHRLGFIGVGQIPITCAATGRTEQGRRMRLTRERWESLNA</sequence>
<keyword evidence="2" id="KW-0808">Transferase</keyword>
<dbReference type="InterPro" id="IPR016181">
    <property type="entry name" value="Acyl_CoA_acyltransferase"/>
</dbReference>
<dbReference type="InterPro" id="IPR051531">
    <property type="entry name" value="N-acetyltransferase"/>
</dbReference>
<name>A0A2T6KCK4_9RHOB</name>
<evidence type="ECO:0000313" key="3">
    <source>
        <dbReference type="Proteomes" id="UP000244523"/>
    </source>
</evidence>
<feature type="domain" description="N-acetyltransferase" evidence="1">
    <location>
        <begin position="23"/>
        <end position="163"/>
    </location>
</feature>
<dbReference type="PANTHER" id="PTHR43792">
    <property type="entry name" value="GNAT FAMILY, PUTATIVE (AFU_ORTHOLOGUE AFUA_3G00765)-RELATED-RELATED"/>
    <property type="match status" value="1"/>
</dbReference>
<proteinExistence type="predicted"/>
<dbReference type="PROSITE" id="PS51186">
    <property type="entry name" value="GNAT"/>
    <property type="match status" value="1"/>
</dbReference>
<dbReference type="AlphaFoldDB" id="A0A2T6KCK4"/>
<dbReference type="RefSeq" id="WP_108387156.1">
    <property type="nucleotide sequence ID" value="NZ_QBUD01000009.1"/>
</dbReference>
<dbReference type="SUPFAM" id="SSF55729">
    <property type="entry name" value="Acyl-CoA N-acyltransferases (Nat)"/>
    <property type="match status" value="1"/>
</dbReference>
<dbReference type="GO" id="GO:0016747">
    <property type="term" value="F:acyltransferase activity, transferring groups other than amino-acyl groups"/>
    <property type="evidence" value="ECO:0007669"/>
    <property type="project" value="InterPro"/>
</dbReference>
<dbReference type="OrthoDB" id="9804153at2"/>
<evidence type="ECO:0000259" key="1">
    <source>
        <dbReference type="PROSITE" id="PS51186"/>
    </source>
</evidence>
<dbReference type="InterPro" id="IPR000182">
    <property type="entry name" value="GNAT_dom"/>
</dbReference>
<dbReference type="Proteomes" id="UP000244523">
    <property type="component" value="Unassembled WGS sequence"/>
</dbReference>
<reference evidence="2 3" key="1">
    <citation type="submission" date="2018-04" db="EMBL/GenBank/DDBJ databases">
        <title>Genomic Encyclopedia of Archaeal and Bacterial Type Strains, Phase II (KMG-II): from individual species to whole genera.</title>
        <authorList>
            <person name="Goeker M."/>
        </authorList>
    </citation>
    <scope>NUCLEOTIDE SEQUENCE [LARGE SCALE GENOMIC DNA]</scope>
    <source>
        <strain evidence="2 3">DSM 29955</strain>
    </source>
</reference>